<keyword evidence="5 9" id="KW-0548">Nucleotidyltransferase</keyword>
<evidence type="ECO:0000259" key="10">
    <source>
        <dbReference type="PROSITE" id="PS51163"/>
    </source>
</evidence>
<reference evidence="12 14" key="1">
    <citation type="journal article" date="2018" name="Front. Microbiol.">
        <title>Genome-Based Analysis Reveals the Taxonomy and Diversity of the Family Idiomarinaceae.</title>
        <authorList>
            <person name="Liu Y."/>
            <person name="Lai Q."/>
            <person name="Shao Z."/>
        </authorList>
    </citation>
    <scope>NUCLEOTIDE SEQUENCE [LARGE SCALE GENOMIC DNA]</scope>
    <source>
        <strain evidence="12 14">CF12-14</strain>
    </source>
</reference>
<dbReference type="SUPFAM" id="SSF55821">
    <property type="entry name" value="YrdC/RibB"/>
    <property type="match status" value="1"/>
</dbReference>
<keyword evidence="4 9" id="KW-0819">tRNA processing</keyword>
<evidence type="ECO:0000313" key="11">
    <source>
        <dbReference type="EMBL" id="RAJ96999.1"/>
    </source>
</evidence>
<dbReference type="GO" id="GO:0000049">
    <property type="term" value="F:tRNA binding"/>
    <property type="evidence" value="ECO:0007669"/>
    <property type="project" value="TreeGrafter"/>
</dbReference>
<reference evidence="11 13" key="2">
    <citation type="submission" date="2018-06" db="EMBL/GenBank/DDBJ databases">
        <title>Genomic Encyclopedia of Type Strains, Phase III (KMG-III): the genomes of soil and plant-associated and newly described type strains.</title>
        <authorList>
            <person name="Whitman W."/>
        </authorList>
    </citation>
    <scope>NUCLEOTIDE SEQUENCE [LARGE SCALE GENOMIC DNA]</scope>
    <source>
        <strain evidence="11 13">CGMCC 1.15366</strain>
    </source>
</reference>
<dbReference type="PANTHER" id="PTHR17490">
    <property type="entry name" value="SUA5"/>
    <property type="match status" value="1"/>
</dbReference>
<evidence type="ECO:0000256" key="6">
    <source>
        <dbReference type="ARBA" id="ARBA00022741"/>
    </source>
</evidence>
<feature type="domain" description="YrdC-like" evidence="10">
    <location>
        <begin position="5"/>
        <end position="188"/>
    </location>
</feature>
<proteinExistence type="inferred from homology"/>
<dbReference type="AlphaFoldDB" id="A0A327WXW6"/>
<dbReference type="InterPro" id="IPR050156">
    <property type="entry name" value="TC-AMP_synthase_SUA5"/>
</dbReference>
<accession>A0A327WXW6</accession>
<evidence type="ECO:0000256" key="5">
    <source>
        <dbReference type="ARBA" id="ARBA00022695"/>
    </source>
</evidence>
<evidence type="ECO:0000313" key="13">
    <source>
        <dbReference type="Proteomes" id="UP000249203"/>
    </source>
</evidence>
<evidence type="ECO:0000256" key="4">
    <source>
        <dbReference type="ARBA" id="ARBA00022694"/>
    </source>
</evidence>
<dbReference type="EMBL" id="PIPK01000006">
    <property type="protein sequence ID" value="RUO24608.1"/>
    <property type="molecule type" value="Genomic_DNA"/>
</dbReference>
<dbReference type="PROSITE" id="PS51163">
    <property type="entry name" value="YRDC"/>
    <property type="match status" value="1"/>
</dbReference>
<comment type="caution">
    <text evidence="11">The sequence shown here is derived from an EMBL/GenBank/DDBJ whole genome shotgun (WGS) entry which is preliminary data.</text>
</comment>
<dbReference type="HAMAP" id="MF_01852">
    <property type="entry name" value="TsaC"/>
    <property type="match status" value="1"/>
</dbReference>
<dbReference type="GO" id="GO:0005737">
    <property type="term" value="C:cytoplasm"/>
    <property type="evidence" value="ECO:0007669"/>
    <property type="project" value="UniProtKB-SubCell"/>
</dbReference>
<evidence type="ECO:0000256" key="7">
    <source>
        <dbReference type="ARBA" id="ARBA00022840"/>
    </source>
</evidence>
<comment type="subcellular location">
    <subcellularLocation>
        <location evidence="1 9">Cytoplasm</location>
    </subcellularLocation>
</comment>
<dbReference type="PANTHER" id="PTHR17490:SF18">
    <property type="entry name" value="THREONYLCARBAMOYL-AMP SYNTHASE"/>
    <property type="match status" value="1"/>
</dbReference>
<dbReference type="InterPro" id="IPR023535">
    <property type="entry name" value="TC-AMP_synthase"/>
</dbReference>
<evidence type="ECO:0000256" key="3">
    <source>
        <dbReference type="ARBA" id="ARBA00022679"/>
    </source>
</evidence>
<evidence type="ECO:0000313" key="12">
    <source>
        <dbReference type="EMBL" id="RUO24608.1"/>
    </source>
</evidence>
<keyword evidence="2 9" id="KW-0963">Cytoplasm</keyword>
<gene>
    <name evidence="9" type="primary">tsaC</name>
    <name evidence="11" type="ORF">B0I24_10662</name>
    <name evidence="12" type="ORF">CWE07_08020</name>
</gene>
<dbReference type="GO" id="GO:0061710">
    <property type="term" value="F:L-threonylcarbamoyladenylate synthase"/>
    <property type="evidence" value="ECO:0007669"/>
    <property type="project" value="UniProtKB-EC"/>
</dbReference>
<comment type="catalytic activity">
    <reaction evidence="8 9">
        <text>L-threonine + hydrogencarbonate + ATP = L-threonylcarbamoyladenylate + diphosphate + H2O</text>
        <dbReference type="Rhea" id="RHEA:36407"/>
        <dbReference type="ChEBI" id="CHEBI:15377"/>
        <dbReference type="ChEBI" id="CHEBI:17544"/>
        <dbReference type="ChEBI" id="CHEBI:30616"/>
        <dbReference type="ChEBI" id="CHEBI:33019"/>
        <dbReference type="ChEBI" id="CHEBI:57926"/>
        <dbReference type="ChEBI" id="CHEBI:73682"/>
        <dbReference type="EC" id="2.7.7.87"/>
    </reaction>
</comment>
<keyword evidence="6 9" id="KW-0547">Nucleotide-binding</keyword>
<evidence type="ECO:0000256" key="9">
    <source>
        <dbReference type="HAMAP-Rule" id="MF_01852"/>
    </source>
</evidence>
<comment type="similarity">
    <text evidence="9">Belongs to the SUA5 family. TsaC subfamily.</text>
</comment>
<dbReference type="GO" id="GO:0002949">
    <property type="term" value="P:tRNA threonylcarbamoyladenosine modification"/>
    <property type="evidence" value="ECO:0007669"/>
    <property type="project" value="UniProtKB-UniRule"/>
</dbReference>
<name>A0A327WXW6_9GAMM</name>
<comment type="function">
    <text evidence="9">Required for the formation of a threonylcarbamoyl group on adenosine at position 37 (t(6)A37) in tRNAs that read codons beginning with adenine. Catalyzes the conversion of L-threonine, HCO(3)(-)/CO(2) and ATP to give threonylcarbamoyl-AMP (TC-AMP) as the acyladenylate intermediate, with the release of diphosphate.</text>
</comment>
<evidence type="ECO:0000256" key="2">
    <source>
        <dbReference type="ARBA" id="ARBA00022490"/>
    </source>
</evidence>
<keyword evidence="14" id="KW-1185">Reference proteome</keyword>
<dbReference type="Pfam" id="PF01300">
    <property type="entry name" value="Sua5_yciO_yrdC"/>
    <property type="match status" value="1"/>
</dbReference>
<dbReference type="InterPro" id="IPR006070">
    <property type="entry name" value="Sua5-like_dom"/>
</dbReference>
<keyword evidence="3 9" id="KW-0808">Transferase</keyword>
<evidence type="ECO:0000256" key="1">
    <source>
        <dbReference type="ARBA" id="ARBA00004496"/>
    </source>
</evidence>
<protein>
    <recommendedName>
        <fullName evidence="9">Threonylcarbamoyl-AMP synthase</fullName>
        <shortName evidence="9">TC-AMP synthase</shortName>
        <ecNumber evidence="9">2.7.7.87</ecNumber>
    </recommendedName>
    <alternativeName>
        <fullName evidence="9">L-threonylcarbamoyladenylate synthase</fullName>
    </alternativeName>
    <alternativeName>
        <fullName evidence="9">t(6)A37 threonylcarbamoyladenosine biosynthesis protein TsaC</fullName>
    </alternativeName>
    <alternativeName>
        <fullName evidence="9">tRNA threonylcarbamoyladenosine biosynthesis protein TsaC</fullName>
    </alternativeName>
</protein>
<dbReference type="Gene3D" id="3.90.870.10">
    <property type="entry name" value="DHBP synthase"/>
    <property type="match status" value="1"/>
</dbReference>
<dbReference type="OrthoDB" id="9814580at2"/>
<dbReference type="EC" id="2.7.7.87" evidence="9"/>
<dbReference type="RefSeq" id="WP_111569372.1">
    <property type="nucleotide sequence ID" value="NZ_PIPK01000006.1"/>
</dbReference>
<keyword evidence="7 9" id="KW-0067">ATP-binding</keyword>
<dbReference type="Proteomes" id="UP000249203">
    <property type="component" value="Unassembled WGS sequence"/>
</dbReference>
<organism evidence="11 13">
    <name type="scientific">Aliidiomarina maris</name>
    <dbReference type="NCBI Taxonomy" id="531312"/>
    <lineage>
        <taxon>Bacteria</taxon>
        <taxon>Pseudomonadati</taxon>
        <taxon>Pseudomonadota</taxon>
        <taxon>Gammaproteobacteria</taxon>
        <taxon>Alteromonadales</taxon>
        <taxon>Idiomarinaceae</taxon>
        <taxon>Aliidiomarina</taxon>
    </lineage>
</organism>
<dbReference type="Proteomes" id="UP000287865">
    <property type="component" value="Unassembled WGS sequence"/>
</dbReference>
<evidence type="ECO:0000313" key="14">
    <source>
        <dbReference type="Proteomes" id="UP000287865"/>
    </source>
</evidence>
<sequence>MTETTETLVQARDALRDHQVIAYPTEGVFGLGCAPYDEVAVRKLLALKNRDISKGMILIAADYSQLLDYVDDKQIGQDVRFKVLSHWPGHTTLILPARHDVPRFLKGDHDTIAVRVTAFEPARRLCRALGTALVSTSANASGEPAMTSAEQVRQSFGDQLGWIMDEPVGQASGPSKIINPLTNEVVRT</sequence>
<dbReference type="EMBL" id="QLMD01000006">
    <property type="protein sequence ID" value="RAJ96999.1"/>
    <property type="molecule type" value="Genomic_DNA"/>
</dbReference>
<dbReference type="GO" id="GO:0006450">
    <property type="term" value="P:regulation of translational fidelity"/>
    <property type="evidence" value="ECO:0007669"/>
    <property type="project" value="TreeGrafter"/>
</dbReference>
<dbReference type="GO" id="GO:0005524">
    <property type="term" value="F:ATP binding"/>
    <property type="evidence" value="ECO:0007669"/>
    <property type="project" value="UniProtKB-UniRule"/>
</dbReference>
<evidence type="ECO:0000256" key="8">
    <source>
        <dbReference type="ARBA" id="ARBA00048366"/>
    </source>
</evidence>
<dbReference type="GO" id="GO:0003725">
    <property type="term" value="F:double-stranded RNA binding"/>
    <property type="evidence" value="ECO:0007669"/>
    <property type="project" value="InterPro"/>
</dbReference>
<dbReference type="InterPro" id="IPR017945">
    <property type="entry name" value="DHBP_synth_RibB-like_a/b_dom"/>
</dbReference>